<dbReference type="HAMAP" id="MF_00338">
    <property type="entry name" value="UPF0145"/>
    <property type="match status" value="1"/>
</dbReference>
<dbReference type="OrthoDB" id="9796448at2"/>
<gene>
    <name evidence="3" type="ORF">MPLG2_2571</name>
</gene>
<dbReference type="EMBL" id="LT985188">
    <property type="protein sequence ID" value="SPD87601.1"/>
    <property type="molecule type" value="Genomic_DNA"/>
</dbReference>
<dbReference type="RefSeq" id="WP_105186298.1">
    <property type="nucleotide sequence ID" value="NZ_BAAAGO010000031.1"/>
</dbReference>
<organism evidence="3 4">
    <name type="scientific">Micropruina glycogenica</name>
    <dbReference type="NCBI Taxonomy" id="75385"/>
    <lineage>
        <taxon>Bacteria</taxon>
        <taxon>Bacillati</taxon>
        <taxon>Actinomycetota</taxon>
        <taxon>Actinomycetes</taxon>
        <taxon>Propionibacteriales</taxon>
        <taxon>Nocardioidaceae</taxon>
        <taxon>Micropruina</taxon>
    </lineage>
</organism>
<dbReference type="PANTHER" id="PTHR34068">
    <property type="entry name" value="UPF0145 PROTEIN YBJQ"/>
    <property type="match status" value="1"/>
</dbReference>
<reference evidence="3 4" key="1">
    <citation type="submission" date="2018-02" db="EMBL/GenBank/DDBJ databases">
        <authorList>
            <person name="Cohen D.B."/>
            <person name="Kent A.D."/>
        </authorList>
    </citation>
    <scope>NUCLEOTIDE SEQUENCE [LARGE SCALE GENOMIC DNA]</scope>
    <source>
        <strain evidence="3">1</strain>
    </source>
</reference>
<dbReference type="InterPro" id="IPR035439">
    <property type="entry name" value="UPF0145_dom_sf"/>
</dbReference>
<evidence type="ECO:0000256" key="2">
    <source>
        <dbReference type="HAMAP-Rule" id="MF_00338"/>
    </source>
</evidence>
<accession>A0A2N9JJ78</accession>
<dbReference type="AlphaFoldDB" id="A0A2N9JJ78"/>
<dbReference type="PANTHER" id="PTHR34068:SF2">
    <property type="entry name" value="UPF0145 PROTEIN SCO3412"/>
    <property type="match status" value="1"/>
</dbReference>
<proteinExistence type="inferred from homology"/>
<dbReference type="Pfam" id="PF01906">
    <property type="entry name" value="YbjQ_1"/>
    <property type="match status" value="1"/>
</dbReference>
<dbReference type="Proteomes" id="UP000238164">
    <property type="component" value="Chromosome 1"/>
</dbReference>
<dbReference type="InterPro" id="IPR002765">
    <property type="entry name" value="UPF0145_YbjQ-like"/>
</dbReference>
<protein>
    <recommendedName>
        <fullName evidence="2">UPF0145 protein MPLG2_2571</fullName>
    </recommendedName>
</protein>
<sequence>MLIVTTNDIPGYRIEAVFGEVMGMTVRSANIGANFVASFRAIGGGEVSEYTQLVYDSRQQVMSRMWEQATQRGANAIIGCRFDTGEIAAQFSEVCCYGTAVAVVPIAEGEPGATPQSIADAKARGIMR</sequence>
<name>A0A2N9JJ78_9ACTN</name>
<evidence type="ECO:0000313" key="4">
    <source>
        <dbReference type="Proteomes" id="UP000238164"/>
    </source>
</evidence>
<evidence type="ECO:0000313" key="3">
    <source>
        <dbReference type="EMBL" id="SPD87601.1"/>
    </source>
</evidence>
<dbReference type="Gene3D" id="3.30.110.70">
    <property type="entry name" value="Hypothetical protein apc22750. Chain B"/>
    <property type="match status" value="1"/>
</dbReference>
<dbReference type="SUPFAM" id="SSF117782">
    <property type="entry name" value="YbjQ-like"/>
    <property type="match status" value="1"/>
</dbReference>
<keyword evidence="4" id="KW-1185">Reference proteome</keyword>
<evidence type="ECO:0000256" key="1">
    <source>
        <dbReference type="ARBA" id="ARBA00010751"/>
    </source>
</evidence>
<dbReference type="KEGG" id="mgg:MPLG2_2571"/>
<comment type="similarity">
    <text evidence="1 2">Belongs to the UPF0145 family.</text>
</comment>